<dbReference type="AlphaFoldDB" id="A0A839RQP9"/>
<evidence type="ECO:0000313" key="1">
    <source>
        <dbReference type="EMBL" id="MBB3038548.1"/>
    </source>
</evidence>
<keyword evidence="2" id="KW-1185">Reference proteome</keyword>
<dbReference type="SUPFAM" id="SSF55961">
    <property type="entry name" value="Bet v1-like"/>
    <property type="match status" value="1"/>
</dbReference>
<dbReference type="PANTHER" id="PTHR39683">
    <property type="entry name" value="CONSERVED PROTEIN TB16.3"/>
    <property type="match status" value="1"/>
</dbReference>
<reference evidence="1 2" key="1">
    <citation type="submission" date="2020-08" db="EMBL/GenBank/DDBJ databases">
        <title>Sequencing the genomes of 1000 actinobacteria strains.</title>
        <authorList>
            <person name="Klenk H.-P."/>
        </authorList>
    </citation>
    <scope>NUCLEOTIDE SEQUENCE [LARGE SCALE GENOMIC DNA]</scope>
    <source>
        <strain evidence="1 2">DSM 45258</strain>
    </source>
</reference>
<dbReference type="OrthoDB" id="4730534at2"/>
<dbReference type="InterPro" id="IPR019587">
    <property type="entry name" value="Polyketide_cyclase/dehydratase"/>
</dbReference>
<dbReference type="EMBL" id="JACHWS010000003">
    <property type="protein sequence ID" value="MBB3038548.1"/>
    <property type="molecule type" value="Genomic_DNA"/>
</dbReference>
<dbReference type="Proteomes" id="UP000567922">
    <property type="component" value="Unassembled WGS sequence"/>
</dbReference>
<gene>
    <name evidence="1" type="ORF">FHU29_003017</name>
</gene>
<comment type="caution">
    <text evidence="1">The sequence shown here is derived from an EMBL/GenBank/DDBJ whole genome shotgun (WGS) entry which is preliminary data.</text>
</comment>
<accession>A0A839RQP9</accession>
<dbReference type="Gene3D" id="3.30.530.20">
    <property type="match status" value="1"/>
</dbReference>
<name>A0A839RQP9_9ACTN</name>
<dbReference type="RefSeq" id="WP_064440474.1">
    <property type="nucleotide sequence ID" value="NZ_BDDI01000008.1"/>
</dbReference>
<dbReference type="PANTHER" id="PTHR39683:SF4">
    <property type="entry name" value="COENZYME Q-BINDING PROTEIN COQ10 START DOMAIN-CONTAINING PROTEIN"/>
    <property type="match status" value="1"/>
</dbReference>
<dbReference type="Pfam" id="PF10604">
    <property type="entry name" value="Polyketide_cyc2"/>
    <property type="match status" value="1"/>
</dbReference>
<proteinExistence type="predicted"/>
<protein>
    <submittedName>
        <fullName evidence="1">Uncharacterized protein YndB with AHSA1/START domain</fullName>
    </submittedName>
</protein>
<dbReference type="InterPro" id="IPR023393">
    <property type="entry name" value="START-like_dom_sf"/>
</dbReference>
<evidence type="ECO:0000313" key="2">
    <source>
        <dbReference type="Proteomes" id="UP000567922"/>
    </source>
</evidence>
<sequence>MPVSGSIEFDVKAPPEKVMEAIADVESLPLWSSSHRKVEVKSRHDDGRPAQVWMAISTMGVSDEQLVEYSFGDNNVSWELVEPSGQQKAQSGAYVLTPSAKGTSVKFDLTVDLKIPMPGFLVKRGQKMALETASKGLKKFIEEGK</sequence>
<dbReference type="CDD" id="cd07819">
    <property type="entry name" value="SRPBCC_2"/>
    <property type="match status" value="1"/>
</dbReference>
<organism evidence="1 2">
    <name type="scientific">Hoyosella altamirensis</name>
    <dbReference type="NCBI Taxonomy" id="616997"/>
    <lineage>
        <taxon>Bacteria</taxon>
        <taxon>Bacillati</taxon>
        <taxon>Actinomycetota</taxon>
        <taxon>Actinomycetes</taxon>
        <taxon>Mycobacteriales</taxon>
        <taxon>Hoyosellaceae</taxon>
        <taxon>Hoyosella</taxon>
    </lineage>
</organism>